<evidence type="ECO:0000313" key="1">
    <source>
        <dbReference type="EMBL" id="GMF42136.1"/>
    </source>
</evidence>
<organism evidence="1 2">
    <name type="scientific">Phytophthora lilii</name>
    <dbReference type="NCBI Taxonomy" id="2077276"/>
    <lineage>
        <taxon>Eukaryota</taxon>
        <taxon>Sar</taxon>
        <taxon>Stramenopiles</taxon>
        <taxon>Oomycota</taxon>
        <taxon>Peronosporomycetes</taxon>
        <taxon>Peronosporales</taxon>
        <taxon>Peronosporaceae</taxon>
        <taxon>Phytophthora</taxon>
    </lineage>
</organism>
<name>A0A9W7CVJ4_9STRA</name>
<dbReference type="AlphaFoldDB" id="A0A9W7CVJ4"/>
<gene>
    <name evidence="1" type="ORF">Plil01_001675300</name>
</gene>
<accession>A0A9W7CVJ4</accession>
<dbReference type="GO" id="GO:0016755">
    <property type="term" value="F:aminoacyltransferase activity"/>
    <property type="evidence" value="ECO:0007669"/>
    <property type="project" value="InterPro"/>
</dbReference>
<dbReference type="EMBL" id="BSXW01002378">
    <property type="protein sequence ID" value="GMF42136.1"/>
    <property type="molecule type" value="Genomic_DNA"/>
</dbReference>
<keyword evidence="2" id="KW-1185">Reference proteome</keyword>
<dbReference type="Proteomes" id="UP001165083">
    <property type="component" value="Unassembled WGS sequence"/>
</dbReference>
<proteinExistence type="predicted"/>
<sequence length="108" mass="11743">MDIKALLSSVYDGAGVATVFTGARFNGGVDTPDEYGRHSNNAYRDLNPAYFHIAAANLLGKLNATFVVDVTAGAEVWNQPVRGFKVYEQTAMSLEDAAQTFYGLEEYP</sequence>
<reference evidence="1" key="1">
    <citation type="submission" date="2023-04" db="EMBL/GenBank/DDBJ databases">
        <title>Phytophthora lilii NBRC 32176.</title>
        <authorList>
            <person name="Ichikawa N."/>
            <person name="Sato H."/>
            <person name="Tonouchi N."/>
        </authorList>
    </citation>
    <scope>NUCLEOTIDE SEQUENCE</scope>
    <source>
        <strain evidence="1">NBRC 32176</strain>
    </source>
</reference>
<evidence type="ECO:0000313" key="2">
    <source>
        <dbReference type="Proteomes" id="UP001165083"/>
    </source>
</evidence>
<dbReference type="InterPro" id="IPR032048">
    <property type="entry name" value="TGase_elicitor"/>
</dbReference>
<protein>
    <submittedName>
        <fullName evidence="1">Unnamed protein product</fullName>
    </submittedName>
</protein>
<dbReference type="OrthoDB" id="10249031at2759"/>
<dbReference type="Pfam" id="PF16683">
    <property type="entry name" value="TGase_elicitor"/>
    <property type="match status" value="1"/>
</dbReference>
<comment type="caution">
    <text evidence="1">The sequence shown here is derived from an EMBL/GenBank/DDBJ whole genome shotgun (WGS) entry which is preliminary data.</text>
</comment>